<evidence type="ECO:0000313" key="11">
    <source>
        <dbReference type="Proteomes" id="UP000054858"/>
    </source>
</evidence>
<reference evidence="10 11" key="1">
    <citation type="submission" date="2015-11" db="EMBL/GenBank/DDBJ databases">
        <title>Genomic analysis of 38 Legionella species identifies large and diverse effector repertoires.</title>
        <authorList>
            <person name="Burstein D."/>
            <person name="Amaro F."/>
            <person name="Zusman T."/>
            <person name="Lifshitz Z."/>
            <person name="Cohen O."/>
            <person name="Gilbert J.A."/>
            <person name="Pupko T."/>
            <person name="Shuman H.A."/>
            <person name="Segal G."/>
        </authorList>
    </citation>
    <scope>NUCLEOTIDE SEQUENCE [LARGE SCALE GENOMIC DNA]</scope>
    <source>
        <strain evidence="10 11">Oak Ridge-10</strain>
    </source>
</reference>
<dbReference type="NCBIfam" id="TIGR03426">
    <property type="entry name" value="shape_MreD"/>
    <property type="match status" value="1"/>
</dbReference>
<comment type="caution">
    <text evidence="10">The sequence shown here is derived from an EMBL/GenBank/DDBJ whole genome shotgun (WGS) entry which is preliminary data.</text>
</comment>
<keyword evidence="5 8" id="KW-0133">Cell shape</keyword>
<evidence type="ECO:0000256" key="7">
    <source>
        <dbReference type="ARBA" id="ARBA00023136"/>
    </source>
</evidence>
<evidence type="ECO:0000256" key="5">
    <source>
        <dbReference type="ARBA" id="ARBA00022960"/>
    </source>
</evidence>
<evidence type="ECO:0000256" key="9">
    <source>
        <dbReference type="SAM" id="Phobius"/>
    </source>
</evidence>
<name>A0A0W0X5E4_9GAMM</name>
<evidence type="ECO:0000256" key="8">
    <source>
        <dbReference type="PIRNR" id="PIRNR018472"/>
    </source>
</evidence>
<dbReference type="AlphaFoldDB" id="A0A0W0X5E4"/>
<dbReference type="EMBL" id="LNYP01000012">
    <property type="protein sequence ID" value="KTD39826.1"/>
    <property type="molecule type" value="Genomic_DNA"/>
</dbReference>
<evidence type="ECO:0000313" key="10">
    <source>
        <dbReference type="EMBL" id="KTD39826.1"/>
    </source>
</evidence>
<dbReference type="PANTHER" id="PTHR37484:SF1">
    <property type="entry name" value="ROD SHAPE-DETERMINING PROTEIN MRED"/>
    <property type="match status" value="1"/>
</dbReference>
<evidence type="ECO:0000256" key="4">
    <source>
        <dbReference type="ARBA" id="ARBA00022692"/>
    </source>
</evidence>
<protein>
    <recommendedName>
        <fullName evidence="8">Rod shape-determining protein MreD</fullName>
    </recommendedName>
</protein>
<feature type="transmembrane region" description="Helical" evidence="9">
    <location>
        <begin position="51"/>
        <end position="79"/>
    </location>
</feature>
<accession>A0A0W0X5E4</accession>
<keyword evidence="8" id="KW-0997">Cell inner membrane</keyword>
<dbReference type="PATRIC" id="fig|29423.5.peg.878"/>
<comment type="similarity">
    <text evidence="2 8">Belongs to the MreD family.</text>
</comment>
<dbReference type="Pfam" id="PF04093">
    <property type="entry name" value="MreD"/>
    <property type="match status" value="1"/>
</dbReference>
<comment type="subcellular location">
    <subcellularLocation>
        <location evidence="8">Cell inner membrane</location>
    </subcellularLocation>
    <subcellularLocation>
        <location evidence="1">Cell membrane</location>
        <topology evidence="1">Multi-pass membrane protein</topology>
    </subcellularLocation>
</comment>
<feature type="transmembrane region" description="Helical" evidence="9">
    <location>
        <begin position="100"/>
        <end position="120"/>
    </location>
</feature>
<dbReference type="PIRSF" id="PIRSF018472">
    <property type="entry name" value="MreD_proteobac"/>
    <property type="match status" value="1"/>
</dbReference>
<sequence length="162" mass="18916">MIYFRVRFLLFLLLVLALSIMPLPTWLSEFRPPWALLLILYIQFFLPRFFNVIFIFLVGLCLDVLLSTILGEHVFALLLTAWLASGKARRFNFFPIGQQMMLILLFCSIYQCIILMIDAVSGYQFMPFKVICSSMVATLAWPWIRILADNTLLTKVTKMTYR</sequence>
<proteinExistence type="inferred from homology"/>
<keyword evidence="4 9" id="KW-0812">Transmembrane</keyword>
<gene>
    <name evidence="10" type="primary">mreD</name>
    <name evidence="10" type="ORF">Loak_0842</name>
</gene>
<keyword evidence="7 8" id="KW-0472">Membrane</keyword>
<dbReference type="Proteomes" id="UP000054858">
    <property type="component" value="Unassembled WGS sequence"/>
</dbReference>
<evidence type="ECO:0000256" key="1">
    <source>
        <dbReference type="ARBA" id="ARBA00004651"/>
    </source>
</evidence>
<evidence type="ECO:0000256" key="2">
    <source>
        <dbReference type="ARBA" id="ARBA00007776"/>
    </source>
</evidence>
<comment type="function">
    <text evidence="8">Involved in formation of the rod shape of the cell. May also contribute to regulation of formation of penicillin-binding proteins.</text>
</comment>
<dbReference type="InterPro" id="IPR007227">
    <property type="entry name" value="Cell_shape_determining_MreD"/>
</dbReference>
<dbReference type="PANTHER" id="PTHR37484">
    <property type="entry name" value="ROD SHAPE-DETERMINING PROTEIN MRED"/>
    <property type="match status" value="1"/>
</dbReference>
<evidence type="ECO:0000256" key="3">
    <source>
        <dbReference type="ARBA" id="ARBA00022475"/>
    </source>
</evidence>
<keyword evidence="6 9" id="KW-1133">Transmembrane helix</keyword>
<keyword evidence="3 8" id="KW-1003">Cell membrane</keyword>
<dbReference type="GO" id="GO:0005886">
    <property type="term" value="C:plasma membrane"/>
    <property type="evidence" value="ECO:0007669"/>
    <property type="project" value="UniProtKB-SubCell"/>
</dbReference>
<dbReference type="InterPro" id="IPR026034">
    <property type="entry name" value="MreD_proteobac"/>
</dbReference>
<organism evidence="10 11">
    <name type="scientific">Legionella oakridgensis</name>
    <dbReference type="NCBI Taxonomy" id="29423"/>
    <lineage>
        <taxon>Bacteria</taxon>
        <taxon>Pseudomonadati</taxon>
        <taxon>Pseudomonadota</taxon>
        <taxon>Gammaproteobacteria</taxon>
        <taxon>Legionellales</taxon>
        <taxon>Legionellaceae</taxon>
        <taxon>Legionella</taxon>
    </lineage>
</organism>
<dbReference type="GO" id="GO:0008360">
    <property type="term" value="P:regulation of cell shape"/>
    <property type="evidence" value="ECO:0007669"/>
    <property type="project" value="UniProtKB-UniRule"/>
</dbReference>
<evidence type="ECO:0000256" key="6">
    <source>
        <dbReference type="ARBA" id="ARBA00022989"/>
    </source>
</evidence>